<dbReference type="PANTHER" id="PTHR43877:SF1">
    <property type="entry name" value="ACETYLTRANSFERASE"/>
    <property type="match status" value="1"/>
</dbReference>
<dbReference type="InterPro" id="IPR000182">
    <property type="entry name" value="GNAT_dom"/>
</dbReference>
<dbReference type="SUPFAM" id="SSF55729">
    <property type="entry name" value="Acyl-CoA N-acyltransferases (Nat)"/>
    <property type="match status" value="2"/>
</dbReference>
<evidence type="ECO:0000256" key="2">
    <source>
        <dbReference type="ARBA" id="ARBA00023315"/>
    </source>
</evidence>
<gene>
    <name evidence="4" type="ORF">GCM10019016_019130</name>
</gene>
<dbReference type="Proteomes" id="UP001501455">
    <property type="component" value="Unassembled WGS sequence"/>
</dbReference>
<comment type="caution">
    <text evidence="4">The sequence shown here is derived from an EMBL/GenBank/DDBJ whole genome shotgun (WGS) entry which is preliminary data.</text>
</comment>
<accession>A0ABP6TJ95</accession>
<dbReference type="CDD" id="cd04301">
    <property type="entry name" value="NAT_SF"/>
    <property type="match status" value="1"/>
</dbReference>
<feature type="domain" description="N-acetyltransferase" evidence="3">
    <location>
        <begin position="157"/>
        <end position="293"/>
    </location>
</feature>
<keyword evidence="5" id="KW-1185">Reference proteome</keyword>
<evidence type="ECO:0000313" key="4">
    <source>
        <dbReference type="EMBL" id="GAA3494813.1"/>
    </source>
</evidence>
<dbReference type="RefSeq" id="WP_345574770.1">
    <property type="nucleotide sequence ID" value="NZ_BAAAXF010000018.1"/>
</dbReference>
<evidence type="ECO:0000259" key="3">
    <source>
        <dbReference type="PROSITE" id="PS51186"/>
    </source>
</evidence>
<dbReference type="EMBL" id="BAAAXF010000018">
    <property type="protein sequence ID" value="GAA3494813.1"/>
    <property type="molecule type" value="Genomic_DNA"/>
</dbReference>
<keyword evidence="1" id="KW-0808">Transferase</keyword>
<sequence length="293" mass="31614">MPLRITPLTDPSCGSRHRRLVWLASDAGSLPAGTAFLRLFTEPGHDHLAELTVQVHPAERRRGVGSRLLDAAVAAARDAARRCVVAQAEAGSPGDRFLAARGFRRVLTLRFARLSLADVDATALAGIVGRPHPGYRLASWRGTVPDDLARTFAASRRAMDDMPMGDTDHATVTWDVDRVRAAAEAVAERGAQLHTVVAVDTSDGSVAGFTELVVPGDGRGDAQHYGTGVLPEHRGHGLGRWMKAESIRQARERHPDLGGLLTDTADGNTHMRRINDSLGYVPTHTAHQYQLDL</sequence>
<dbReference type="Pfam" id="PF00583">
    <property type="entry name" value="Acetyltransf_1"/>
    <property type="match status" value="2"/>
</dbReference>
<dbReference type="PROSITE" id="PS51186">
    <property type="entry name" value="GNAT"/>
    <property type="match status" value="2"/>
</dbReference>
<feature type="domain" description="N-acetyltransferase" evidence="3">
    <location>
        <begin position="1"/>
        <end position="125"/>
    </location>
</feature>
<protein>
    <submittedName>
        <fullName evidence="4">GNAT family N-acetyltransferase</fullName>
    </submittedName>
</protein>
<organism evidence="4 5">
    <name type="scientific">Streptomyces prasinosporus</name>
    <dbReference type="NCBI Taxonomy" id="68256"/>
    <lineage>
        <taxon>Bacteria</taxon>
        <taxon>Bacillati</taxon>
        <taxon>Actinomycetota</taxon>
        <taxon>Actinomycetes</taxon>
        <taxon>Kitasatosporales</taxon>
        <taxon>Streptomycetaceae</taxon>
        <taxon>Streptomyces</taxon>
        <taxon>Streptomyces albogriseolus group</taxon>
    </lineage>
</organism>
<keyword evidence="2" id="KW-0012">Acyltransferase</keyword>
<evidence type="ECO:0000256" key="1">
    <source>
        <dbReference type="ARBA" id="ARBA00022679"/>
    </source>
</evidence>
<reference evidence="5" key="1">
    <citation type="journal article" date="2019" name="Int. J. Syst. Evol. Microbiol.">
        <title>The Global Catalogue of Microorganisms (GCM) 10K type strain sequencing project: providing services to taxonomists for standard genome sequencing and annotation.</title>
        <authorList>
            <consortium name="The Broad Institute Genomics Platform"/>
            <consortium name="The Broad Institute Genome Sequencing Center for Infectious Disease"/>
            <person name="Wu L."/>
            <person name="Ma J."/>
        </authorList>
    </citation>
    <scope>NUCLEOTIDE SEQUENCE [LARGE SCALE GENOMIC DNA]</scope>
    <source>
        <strain evidence="5">JCM 4816</strain>
    </source>
</reference>
<dbReference type="InterPro" id="IPR050832">
    <property type="entry name" value="Bact_Acetyltransf"/>
</dbReference>
<proteinExistence type="predicted"/>
<dbReference type="PANTHER" id="PTHR43877">
    <property type="entry name" value="AMINOALKYLPHOSPHONATE N-ACETYLTRANSFERASE-RELATED-RELATED"/>
    <property type="match status" value="1"/>
</dbReference>
<evidence type="ECO:0000313" key="5">
    <source>
        <dbReference type="Proteomes" id="UP001501455"/>
    </source>
</evidence>
<dbReference type="InterPro" id="IPR016181">
    <property type="entry name" value="Acyl_CoA_acyltransferase"/>
</dbReference>
<name>A0ABP6TJ95_9ACTN</name>
<dbReference type="Gene3D" id="3.40.630.30">
    <property type="match status" value="1"/>
</dbReference>